<keyword evidence="2" id="KW-1185">Reference proteome</keyword>
<evidence type="ECO:0000313" key="2">
    <source>
        <dbReference type="Proteomes" id="UP001162480"/>
    </source>
</evidence>
<evidence type="ECO:0000313" key="1">
    <source>
        <dbReference type="EMBL" id="CAI9724459.1"/>
    </source>
</evidence>
<gene>
    <name evidence="1" type="ORF">OCTVUL_1B014119</name>
</gene>
<protein>
    <submittedName>
        <fullName evidence="1">Uncharacterized protein</fullName>
    </submittedName>
</protein>
<dbReference type="Proteomes" id="UP001162480">
    <property type="component" value="Chromosome 6"/>
</dbReference>
<reference evidence="1" key="1">
    <citation type="submission" date="2023-08" db="EMBL/GenBank/DDBJ databases">
        <authorList>
            <person name="Alioto T."/>
            <person name="Alioto T."/>
            <person name="Gomez Garrido J."/>
        </authorList>
    </citation>
    <scope>NUCLEOTIDE SEQUENCE</scope>
</reference>
<sequence>MLKNGNSIGCCSSGIATGMDSSIHSAIHGGDYIGCSRSYSKYSGNGTSCSTNYSSCDGLGRRNRLCYSDNIRGIDRSPDSHIGGFGYSTSCGICGTLVSH</sequence>
<proteinExistence type="predicted"/>
<dbReference type="AlphaFoldDB" id="A0AA36F4U9"/>
<name>A0AA36F4U9_OCTVU</name>
<accession>A0AA36F4U9</accession>
<dbReference type="EMBL" id="OX597819">
    <property type="protein sequence ID" value="CAI9724459.1"/>
    <property type="molecule type" value="Genomic_DNA"/>
</dbReference>
<organism evidence="1 2">
    <name type="scientific">Octopus vulgaris</name>
    <name type="common">Common octopus</name>
    <dbReference type="NCBI Taxonomy" id="6645"/>
    <lineage>
        <taxon>Eukaryota</taxon>
        <taxon>Metazoa</taxon>
        <taxon>Spiralia</taxon>
        <taxon>Lophotrochozoa</taxon>
        <taxon>Mollusca</taxon>
        <taxon>Cephalopoda</taxon>
        <taxon>Coleoidea</taxon>
        <taxon>Octopodiformes</taxon>
        <taxon>Octopoda</taxon>
        <taxon>Incirrata</taxon>
        <taxon>Octopodidae</taxon>
        <taxon>Octopus</taxon>
    </lineage>
</organism>